<name>A0AAJ0G949_9PEZI</name>
<sequence>MSLSSNNLTDKVSGFGTGRMDYSPLNNLPREIRDHIYTLPLKHTNDVTLDLSHSGKGKNRKLTASTRCRFLRRQRALALLSTCKQVRCEAAPIFFEVNSFRFYHNADWDVWTHLAEGENDLYAEMQNDRFVQRASRLGPLRTWVEQTVNKQSTRIGRITVGLGWIYRTNFAAEDWLHRFTTEVVHFINSLEHIRTTWAVSLTVASRLLGPMPGCRKVIFEGVPSLDPSGGVKFALVDDGYDNVYATTLPDDHNDPSRKDRRTVCKIIEGFVDGVQTGVEAVQETGRLQVASEKEAV</sequence>
<comment type="caution">
    <text evidence="1">The sequence shown here is derived from an EMBL/GenBank/DDBJ whole genome shotgun (WGS) entry which is preliminary data.</text>
</comment>
<proteinExistence type="predicted"/>
<dbReference type="EMBL" id="JAWDJX010000045">
    <property type="protein sequence ID" value="KAK3048816.1"/>
    <property type="molecule type" value="Genomic_DNA"/>
</dbReference>
<dbReference type="AlphaFoldDB" id="A0AAJ0G949"/>
<dbReference type="InterPro" id="IPR038883">
    <property type="entry name" value="AN11006-like"/>
</dbReference>
<evidence type="ECO:0000313" key="2">
    <source>
        <dbReference type="Proteomes" id="UP001271007"/>
    </source>
</evidence>
<reference evidence="1" key="1">
    <citation type="submission" date="2023-04" db="EMBL/GenBank/DDBJ databases">
        <title>Black Yeasts Isolated from many extreme environments.</title>
        <authorList>
            <person name="Coleine C."/>
            <person name="Stajich J.E."/>
            <person name="Selbmann L."/>
        </authorList>
    </citation>
    <scope>NUCLEOTIDE SEQUENCE</scope>
    <source>
        <strain evidence="1">CCFEE 5312</strain>
    </source>
</reference>
<keyword evidence="2" id="KW-1185">Reference proteome</keyword>
<dbReference type="PANTHER" id="PTHR42085">
    <property type="entry name" value="F-BOX DOMAIN-CONTAINING PROTEIN"/>
    <property type="match status" value="1"/>
</dbReference>
<accession>A0AAJ0G949</accession>
<protein>
    <submittedName>
        <fullName evidence="1">Uncharacterized protein</fullName>
    </submittedName>
</protein>
<dbReference type="Proteomes" id="UP001271007">
    <property type="component" value="Unassembled WGS sequence"/>
</dbReference>
<dbReference type="PANTHER" id="PTHR42085:SF1">
    <property type="entry name" value="F-BOX DOMAIN-CONTAINING PROTEIN"/>
    <property type="match status" value="1"/>
</dbReference>
<organism evidence="1 2">
    <name type="scientific">Extremus antarcticus</name>
    <dbReference type="NCBI Taxonomy" id="702011"/>
    <lineage>
        <taxon>Eukaryota</taxon>
        <taxon>Fungi</taxon>
        <taxon>Dikarya</taxon>
        <taxon>Ascomycota</taxon>
        <taxon>Pezizomycotina</taxon>
        <taxon>Dothideomycetes</taxon>
        <taxon>Dothideomycetidae</taxon>
        <taxon>Mycosphaerellales</taxon>
        <taxon>Extremaceae</taxon>
        <taxon>Extremus</taxon>
    </lineage>
</organism>
<gene>
    <name evidence="1" type="ORF">LTR09_009928</name>
</gene>
<evidence type="ECO:0000313" key="1">
    <source>
        <dbReference type="EMBL" id="KAK3048816.1"/>
    </source>
</evidence>